<reference evidence="1" key="1">
    <citation type="submission" date="2013-11" db="EMBL/GenBank/DDBJ databases">
        <title>The Genome Sequence of Phytophthora parasitica CJ02B3.</title>
        <authorList>
            <consortium name="The Broad Institute Genomics Platform"/>
            <person name="Russ C."/>
            <person name="Tyler B."/>
            <person name="Panabieres F."/>
            <person name="Shan W."/>
            <person name="Tripathy S."/>
            <person name="Grunwald N."/>
            <person name="Machado M."/>
            <person name="Johnson C.S."/>
            <person name="Arredondo F."/>
            <person name="Hong C."/>
            <person name="Coffey M."/>
            <person name="Young S.K."/>
            <person name="Zeng Q."/>
            <person name="Gargeya S."/>
            <person name="Fitzgerald M."/>
            <person name="Abouelleil A."/>
            <person name="Alvarado L."/>
            <person name="Chapman S.B."/>
            <person name="Gainer-Dewar J."/>
            <person name="Goldberg J."/>
            <person name="Griggs A."/>
            <person name="Gujja S."/>
            <person name="Hansen M."/>
            <person name="Howarth C."/>
            <person name="Imamovic A."/>
            <person name="Ireland A."/>
            <person name="Larimer J."/>
            <person name="McCowan C."/>
            <person name="Murphy C."/>
            <person name="Pearson M."/>
            <person name="Poon T.W."/>
            <person name="Priest M."/>
            <person name="Roberts A."/>
            <person name="Saif S."/>
            <person name="Shea T."/>
            <person name="Sykes S."/>
            <person name="Wortman J."/>
            <person name="Nusbaum C."/>
            <person name="Birren B."/>
        </authorList>
    </citation>
    <scope>NUCLEOTIDE SEQUENCE [LARGE SCALE GENOMIC DNA]</scope>
    <source>
        <strain evidence="1">CJ02B3</strain>
    </source>
</reference>
<dbReference type="Proteomes" id="UP000053236">
    <property type="component" value="Unassembled WGS sequence"/>
</dbReference>
<dbReference type="EMBL" id="KI694553">
    <property type="protein sequence ID" value="ETM39575.1"/>
    <property type="molecule type" value="Genomic_DNA"/>
</dbReference>
<evidence type="ECO:0000313" key="2">
    <source>
        <dbReference type="EMBL" id="ETL33148.1"/>
    </source>
</evidence>
<evidence type="ECO:0000313" key="3">
    <source>
        <dbReference type="EMBL" id="ETM39575.1"/>
    </source>
</evidence>
<dbReference type="EMBL" id="KI687848">
    <property type="protein sequence ID" value="ETK79729.1"/>
    <property type="molecule type" value="Genomic_DNA"/>
</dbReference>
<dbReference type="EMBL" id="KI674609">
    <property type="protein sequence ID" value="ETL33148.1"/>
    <property type="molecule type" value="Genomic_DNA"/>
</dbReference>
<protein>
    <submittedName>
        <fullName evidence="2">Uncharacterized protein</fullName>
    </submittedName>
</protein>
<proteinExistence type="predicted"/>
<sequence>MPTTRRVVLTVGLLAQSITTTDTRMRMIGRFKNPALKKREPLSAK</sequence>
<gene>
    <name evidence="3" type="ORF">L914_14283</name>
    <name evidence="1" type="ORF">L915_14435</name>
    <name evidence="2" type="ORF">L916_14341</name>
</gene>
<organism evidence="2">
    <name type="scientific">Phytophthora nicotianae</name>
    <name type="common">Potato buckeye rot agent</name>
    <name type="synonym">Phytophthora parasitica</name>
    <dbReference type="NCBI Taxonomy" id="4792"/>
    <lineage>
        <taxon>Eukaryota</taxon>
        <taxon>Sar</taxon>
        <taxon>Stramenopiles</taxon>
        <taxon>Oomycota</taxon>
        <taxon>Peronosporomycetes</taxon>
        <taxon>Peronosporales</taxon>
        <taxon>Peronosporaceae</taxon>
        <taxon>Phytophthora</taxon>
    </lineage>
</organism>
<dbReference type="Proteomes" id="UP000053864">
    <property type="component" value="Unassembled WGS sequence"/>
</dbReference>
<name>W2III3_PHYNI</name>
<dbReference type="Proteomes" id="UP000054532">
    <property type="component" value="Unassembled WGS sequence"/>
</dbReference>
<accession>W2III3</accession>
<dbReference type="AlphaFoldDB" id="W2III3"/>
<reference evidence="2" key="2">
    <citation type="submission" date="2013-11" db="EMBL/GenBank/DDBJ databases">
        <title>The Genome Sequence of Phytophthora parasitica CJ05E6.</title>
        <authorList>
            <consortium name="The Broad Institute Genomics Platform"/>
            <person name="Russ C."/>
            <person name="Tyler B."/>
            <person name="Panabieres F."/>
            <person name="Shan W."/>
            <person name="Tripathy S."/>
            <person name="Grunwald N."/>
            <person name="Machado M."/>
            <person name="Johnson C.S."/>
            <person name="Arredondo F."/>
            <person name="Hong C."/>
            <person name="Coffey M."/>
            <person name="Young S.K."/>
            <person name="Zeng Q."/>
            <person name="Gargeya S."/>
            <person name="Fitzgerald M."/>
            <person name="Abouelleil A."/>
            <person name="Alvarado L."/>
            <person name="Chapman S.B."/>
            <person name="Gainer-Dewar J."/>
            <person name="Goldberg J."/>
            <person name="Griggs A."/>
            <person name="Gujja S."/>
            <person name="Hansen M."/>
            <person name="Howarth C."/>
            <person name="Imamovic A."/>
            <person name="Ireland A."/>
            <person name="Larimer J."/>
            <person name="McCowan C."/>
            <person name="Murphy C."/>
            <person name="Pearson M."/>
            <person name="Poon T.W."/>
            <person name="Priest M."/>
            <person name="Roberts A."/>
            <person name="Saif S."/>
            <person name="Shea T."/>
            <person name="Sykes S."/>
            <person name="Wortman J."/>
            <person name="Nusbaum C."/>
            <person name="Birren B."/>
        </authorList>
    </citation>
    <scope>NUCLEOTIDE SEQUENCE [LARGE SCALE GENOMIC DNA]</scope>
    <source>
        <strain evidence="2">CJ05E6</strain>
    </source>
</reference>
<evidence type="ECO:0000313" key="1">
    <source>
        <dbReference type="EMBL" id="ETK79729.1"/>
    </source>
</evidence>
<reference evidence="3" key="3">
    <citation type="submission" date="2013-11" db="EMBL/GenBank/DDBJ databases">
        <title>The Genome Sequence of Phytophthora parasitica IAC_01/95.</title>
        <authorList>
            <consortium name="The Broad Institute Genomics Platform"/>
            <person name="Russ C."/>
            <person name="Tyler B."/>
            <person name="Panabieres F."/>
            <person name="Shan W."/>
            <person name="Tripathy S."/>
            <person name="Grunwald N."/>
            <person name="Machado M."/>
            <person name="Johnson C.S."/>
            <person name="Arredondo F."/>
            <person name="Hong C."/>
            <person name="Coffey M."/>
            <person name="Young S.K."/>
            <person name="Zeng Q."/>
            <person name="Gargeya S."/>
            <person name="Fitzgerald M."/>
            <person name="Abouelleil A."/>
            <person name="Alvarado L."/>
            <person name="Chapman S.B."/>
            <person name="Gainer-Dewar J."/>
            <person name="Goldberg J."/>
            <person name="Griggs A."/>
            <person name="Gujja S."/>
            <person name="Hansen M."/>
            <person name="Howarth C."/>
            <person name="Imamovic A."/>
            <person name="Ireland A."/>
            <person name="Larimer J."/>
            <person name="McCowan C."/>
            <person name="Murphy C."/>
            <person name="Pearson M."/>
            <person name="Poon T.W."/>
            <person name="Priest M."/>
            <person name="Roberts A."/>
            <person name="Saif S."/>
            <person name="Shea T."/>
            <person name="Sykes S."/>
            <person name="Wortman J."/>
            <person name="Nusbaum C."/>
            <person name="Birren B."/>
        </authorList>
    </citation>
    <scope>NUCLEOTIDE SEQUENCE [LARGE SCALE GENOMIC DNA]</scope>
    <source>
        <strain evidence="3">IAC_01/95</strain>
    </source>
</reference>